<sequence length="897" mass="101278">MPPQLRQRTSRIKPESYALASNPSASQTRILMSEHTENLINCTPPIYTIDLSLPPRERYVLVATDYAHTLRQMPVLYDEAVEHLKLPIGFFHFLGRMLLRRLHSDEQTEELRGISQACGIPMYLLVAYNVFLDLLMGCTSGGVMVKEPRVEPTMMHFRTLDWSMPLLRQIIVQFEYVSRTGGDVIARTVGYVGFVGVLTGVRNGLSMSLNFRPYHNTHGLSGPNIRYYWNTLMVLLGRKPSISNLLRDCLLPRLSAPRRRQRLSKRSAQEEETLTSTTISPYDATELFDIIPHMHTSVAYLIFCTGAETVVLEKDFESARTLRSSTFISTTNHDASLEATDNPQAIQNHAVHNKGRNHNFLNAGMQEVLDESIARKQCLKQKWLDWSQEQDRKTGRGQTAAKGISPEKLTEWLMQYPVCNEVTHFVCVMDPKEGYGIKLKWQDDGVSTLTKPPRKGRKKKTIDQVQAPSPTSIVSFASTPMALSSPEFVFSSPESTNNMPTLPLNSPGLSYGLSLDDRWLLNYWVEQLSTLISVAPRHGAATPFQRHLTAMAYESPALRSTILSMAANHLALTSNNASLHLQGYRFQRNAIRELQQMIQDPVEIDTEPALATVMMMQVSARLFGDDDEAHVANHLIGAKAMISRHEGDRWLASSNARFLMSLFSYHDILSSVSRGSQPLLDHKTGFTAVEGEQQLESIANVLLVVAQISQLQHAIKMRKAKSPTCPALSEDENTTGRRIQQILLAMDFVACKQEDTQENTDISSTAEAYRHAAFIYLYRTWLDIGAPNPISMEHINQCLSQLQQVDAHSPLTSSHIWPLFTAGCEAIDSTQRHFVRVRFKELYAVKRFPSLKRVMRDIEHVWEAKDMEQQMKGQAGMAKVDCIQVILKRRGREVELA</sequence>
<dbReference type="GeneID" id="62200430"/>
<evidence type="ECO:0000313" key="3">
    <source>
        <dbReference type="EMBL" id="KAF7680554.1"/>
    </source>
</evidence>
<dbReference type="GO" id="GO:0017040">
    <property type="term" value="F:N-acylsphingosine amidohydrolase activity"/>
    <property type="evidence" value="ECO:0007669"/>
    <property type="project" value="UniProtKB-EC"/>
</dbReference>
<dbReference type="EC" id="3.5.1.23" evidence="1"/>
<dbReference type="RefSeq" id="XP_038790544.1">
    <property type="nucleotide sequence ID" value="XM_038927252.1"/>
</dbReference>
<dbReference type="InterPro" id="IPR021858">
    <property type="entry name" value="Fun_TF"/>
</dbReference>
<accession>A0A8H7EJQ2</accession>
<reference evidence="3" key="1">
    <citation type="submission" date="2020-01" db="EMBL/GenBank/DDBJ databases">
        <authorList>
            <person name="Feng Z.H.Z."/>
        </authorList>
    </citation>
    <scope>NUCLEOTIDE SEQUENCE</scope>
    <source>
        <strain evidence="3">CBS107.38</strain>
    </source>
</reference>
<gene>
    <name evidence="3" type="ORF">GT037_002205</name>
</gene>
<keyword evidence="4" id="KW-1185">Reference proteome</keyword>
<dbReference type="Pfam" id="PF11951">
    <property type="entry name" value="Fungal_trans_2"/>
    <property type="match status" value="1"/>
</dbReference>
<protein>
    <recommendedName>
        <fullName evidence="1">ceramidase</fullName>
        <ecNumber evidence="1">3.5.1.23</ecNumber>
    </recommendedName>
</protein>
<dbReference type="PANTHER" id="PTHR28583:SF1">
    <property type="entry name" value="ACID CERAMIDASE"/>
    <property type="match status" value="1"/>
</dbReference>
<reference evidence="3" key="2">
    <citation type="submission" date="2020-08" db="EMBL/GenBank/DDBJ databases">
        <title>Draft Genome Sequence of Cumin Blight Pathogen Alternaria burnsii.</title>
        <authorList>
            <person name="Feng Z."/>
        </authorList>
    </citation>
    <scope>NUCLEOTIDE SEQUENCE</scope>
    <source>
        <strain evidence="3">CBS107.38</strain>
    </source>
</reference>
<dbReference type="AlphaFoldDB" id="A0A8H7EJQ2"/>
<feature type="domain" description="Acid ceramidase N-terminal" evidence="2">
    <location>
        <begin position="43"/>
        <end position="102"/>
    </location>
</feature>
<dbReference type="InterPro" id="IPR029130">
    <property type="entry name" value="Acid_ceramidase_N"/>
</dbReference>
<dbReference type="Proteomes" id="UP000596902">
    <property type="component" value="Unassembled WGS sequence"/>
</dbReference>
<evidence type="ECO:0000256" key="1">
    <source>
        <dbReference type="ARBA" id="ARBA00011891"/>
    </source>
</evidence>
<name>A0A8H7EJQ2_9PLEO</name>
<dbReference type="PANTHER" id="PTHR28583">
    <property type="entry name" value="ACID AMIDASE"/>
    <property type="match status" value="1"/>
</dbReference>
<organism evidence="3 4">
    <name type="scientific">Alternaria burnsii</name>
    <dbReference type="NCBI Taxonomy" id="1187904"/>
    <lineage>
        <taxon>Eukaryota</taxon>
        <taxon>Fungi</taxon>
        <taxon>Dikarya</taxon>
        <taxon>Ascomycota</taxon>
        <taxon>Pezizomycotina</taxon>
        <taxon>Dothideomycetes</taxon>
        <taxon>Pleosporomycetidae</taxon>
        <taxon>Pleosporales</taxon>
        <taxon>Pleosporineae</taxon>
        <taxon>Pleosporaceae</taxon>
        <taxon>Alternaria</taxon>
        <taxon>Alternaria sect. Alternaria</taxon>
    </lineage>
</organism>
<dbReference type="EMBL" id="JAAABM010000002">
    <property type="protein sequence ID" value="KAF7680554.1"/>
    <property type="molecule type" value="Genomic_DNA"/>
</dbReference>
<evidence type="ECO:0000313" key="4">
    <source>
        <dbReference type="Proteomes" id="UP000596902"/>
    </source>
</evidence>
<dbReference type="Pfam" id="PF15508">
    <property type="entry name" value="NAAA-beta"/>
    <property type="match status" value="1"/>
</dbReference>
<comment type="caution">
    <text evidence="3">The sequence shown here is derived from an EMBL/GenBank/DDBJ whole genome shotgun (WGS) entry which is preliminary data.</text>
</comment>
<evidence type="ECO:0000259" key="2">
    <source>
        <dbReference type="Pfam" id="PF15508"/>
    </source>
</evidence>
<proteinExistence type="predicted"/>